<feature type="domain" description="Cyclic nucleotide-binding" evidence="1">
    <location>
        <begin position="31"/>
        <end position="100"/>
    </location>
</feature>
<dbReference type="Gene3D" id="2.60.120.10">
    <property type="entry name" value="Jelly Rolls"/>
    <property type="match status" value="1"/>
</dbReference>
<organism evidence="2 3">
    <name type="scientific">Candidatus Phosphoribacter hodrii</name>
    <dbReference type="NCBI Taxonomy" id="2953743"/>
    <lineage>
        <taxon>Bacteria</taxon>
        <taxon>Bacillati</taxon>
        <taxon>Actinomycetota</taxon>
        <taxon>Actinomycetes</taxon>
        <taxon>Micrococcales</taxon>
        <taxon>Dermatophilaceae</taxon>
        <taxon>Candidatus Phosphoribacter</taxon>
    </lineage>
</organism>
<evidence type="ECO:0000313" key="3">
    <source>
        <dbReference type="Proteomes" id="UP000718281"/>
    </source>
</evidence>
<dbReference type="InterPro" id="IPR000595">
    <property type="entry name" value="cNMP-bd_dom"/>
</dbReference>
<accession>A0A934X790</accession>
<evidence type="ECO:0000313" key="2">
    <source>
        <dbReference type="EMBL" id="MBK6301620.1"/>
    </source>
</evidence>
<reference evidence="2 3" key="1">
    <citation type="submission" date="2020-10" db="EMBL/GenBank/DDBJ databases">
        <title>Connecting structure to function with the recovery of over 1000 high-quality activated sludge metagenome-assembled genomes encoding full-length rRNA genes using long-read sequencing.</title>
        <authorList>
            <person name="Singleton C.M."/>
            <person name="Petriglieri F."/>
            <person name="Kristensen J.M."/>
            <person name="Kirkegaard R.H."/>
            <person name="Michaelsen T.Y."/>
            <person name="Andersen M.H."/>
            <person name="Karst S.M."/>
            <person name="Dueholm M.S."/>
            <person name="Nielsen P.H."/>
            <person name="Albertsen M."/>
        </authorList>
    </citation>
    <scope>NUCLEOTIDE SEQUENCE [LARGE SCALE GENOMIC DNA]</scope>
    <source>
        <strain evidence="2">AalE_18-Q3-R2-46_BAT3C.188</strain>
    </source>
</reference>
<dbReference type="AlphaFoldDB" id="A0A934X790"/>
<sequence length="231" mass="25836">MPTSHSPEAFQAHLERVAGAPLPDFHHFQRAMSWAVIEPRELLFDAGTTDRRFYFIVDGIVSLATSDRPGRDWIRRFVGPGELLSSVPALAHPLPRAAAAFVGLDPDSADFGPSAYMHYSARGITRVRARYVDISTFWALSNRYREWQQLALIASIASTALQERRERELLTLNAEERYRLLVQERPELVSLVPQKDLARYIGVTPVAMSRIVSRVRQGLVAEGPSRAAVSG</sequence>
<gene>
    <name evidence="2" type="ORF">IPF40_11450</name>
</gene>
<dbReference type="EMBL" id="JADIXZ010000005">
    <property type="protein sequence ID" value="MBK6301620.1"/>
    <property type="molecule type" value="Genomic_DNA"/>
</dbReference>
<proteinExistence type="predicted"/>
<name>A0A934X790_9MICO</name>
<dbReference type="InterPro" id="IPR018490">
    <property type="entry name" value="cNMP-bd_dom_sf"/>
</dbReference>
<comment type="caution">
    <text evidence="2">The sequence shown here is derived from an EMBL/GenBank/DDBJ whole genome shotgun (WGS) entry which is preliminary data.</text>
</comment>
<protein>
    <submittedName>
        <fullName evidence="2">Crp/Fnr family transcriptional regulator</fullName>
    </submittedName>
</protein>
<dbReference type="CDD" id="cd00038">
    <property type="entry name" value="CAP_ED"/>
    <property type="match status" value="1"/>
</dbReference>
<dbReference type="PROSITE" id="PS50042">
    <property type="entry name" value="CNMP_BINDING_3"/>
    <property type="match status" value="1"/>
</dbReference>
<dbReference type="SUPFAM" id="SSF51206">
    <property type="entry name" value="cAMP-binding domain-like"/>
    <property type="match status" value="1"/>
</dbReference>
<evidence type="ECO:0000259" key="1">
    <source>
        <dbReference type="PROSITE" id="PS50042"/>
    </source>
</evidence>
<dbReference type="Proteomes" id="UP000718281">
    <property type="component" value="Unassembled WGS sequence"/>
</dbReference>
<dbReference type="InterPro" id="IPR014710">
    <property type="entry name" value="RmlC-like_jellyroll"/>
</dbReference>